<gene>
    <name evidence="1" type="ORF">QF034_000296</name>
</gene>
<dbReference type="RefSeq" id="WP_307173164.1">
    <property type="nucleotide sequence ID" value="NZ_JAUSYP010000001.1"/>
</dbReference>
<sequence>MSAVLWLLTPLSAGIAASAWAWGTGRRSPGPPDLDTWEDLDRYERLRTVLGAEEHCEAA</sequence>
<accession>A0ABU0QGI8</accession>
<evidence type="ECO:0008006" key="3">
    <source>
        <dbReference type="Google" id="ProtNLM"/>
    </source>
</evidence>
<dbReference type="EMBL" id="JAUSYP010000001">
    <property type="protein sequence ID" value="MDQ0746065.1"/>
    <property type="molecule type" value="Genomic_DNA"/>
</dbReference>
<name>A0ABU0QGI8_9ACTN</name>
<evidence type="ECO:0000313" key="2">
    <source>
        <dbReference type="Proteomes" id="UP001232755"/>
    </source>
</evidence>
<reference evidence="1 2" key="1">
    <citation type="submission" date="2023-07" db="EMBL/GenBank/DDBJ databases">
        <title>Comparative genomics of wheat-associated soil bacteria to identify genetic determinants of phenazine resistance.</title>
        <authorList>
            <person name="Mouncey N."/>
        </authorList>
    </citation>
    <scope>NUCLEOTIDE SEQUENCE [LARGE SCALE GENOMIC DNA]</scope>
    <source>
        <strain evidence="1 2">B3I12</strain>
    </source>
</reference>
<dbReference type="Proteomes" id="UP001232755">
    <property type="component" value="Unassembled WGS sequence"/>
</dbReference>
<proteinExistence type="predicted"/>
<organism evidence="1 2">
    <name type="scientific">Streptomyces africanus</name>
    <dbReference type="NCBI Taxonomy" id="231024"/>
    <lineage>
        <taxon>Bacteria</taxon>
        <taxon>Bacillati</taxon>
        <taxon>Actinomycetota</taxon>
        <taxon>Actinomycetes</taxon>
        <taxon>Kitasatosporales</taxon>
        <taxon>Streptomycetaceae</taxon>
        <taxon>Streptomyces</taxon>
    </lineage>
</organism>
<protein>
    <recommendedName>
        <fullName evidence="3">Secreted protein</fullName>
    </recommendedName>
</protein>
<keyword evidence="2" id="KW-1185">Reference proteome</keyword>
<evidence type="ECO:0000313" key="1">
    <source>
        <dbReference type="EMBL" id="MDQ0746065.1"/>
    </source>
</evidence>
<comment type="caution">
    <text evidence="1">The sequence shown here is derived from an EMBL/GenBank/DDBJ whole genome shotgun (WGS) entry which is preliminary data.</text>
</comment>